<name>A0A1Y2CCG3_9FUNG</name>
<dbReference type="CDD" id="cd18793">
    <property type="entry name" value="SF2_C_SNF"/>
    <property type="match status" value="1"/>
</dbReference>
<dbReference type="InterPro" id="IPR038718">
    <property type="entry name" value="SNF2-like_sf"/>
</dbReference>
<dbReference type="Proteomes" id="UP000193642">
    <property type="component" value="Unassembled WGS sequence"/>
</dbReference>
<dbReference type="Pfam" id="PF00271">
    <property type="entry name" value="Helicase_C"/>
    <property type="match status" value="1"/>
</dbReference>
<dbReference type="PROSITE" id="PS51194">
    <property type="entry name" value="HELICASE_CTER"/>
    <property type="match status" value="1"/>
</dbReference>
<dbReference type="GO" id="GO:0140658">
    <property type="term" value="F:ATP-dependent chromatin remodeler activity"/>
    <property type="evidence" value="ECO:0007669"/>
    <property type="project" value="TreeGrafter"/>
</dbReference>
<protein>
    <submittedName>
        <fullName evidence="8">Uncharacterized protein</fullName>
    </submittedName>
</protein>
<gene>
    <name evidence="8" type="ORF">BCR33DRAFT_659426</name>
</gene>
<dbReference type="STRING" id="329046.A0A1Y2CCG3"/>
<dbReference type="EMBL" id="MCGO01000021">
    <property type="protein sequence ID" value="ORY44722.1"/>
    <property type="molecule type" value="Genomic_DNA"/>
</dbReference>
<evidence type="ECO:0000256" key="4">
    <source>
        <dbReference type="ARBA" id="ARBA00022840"/>
    </source>
</evidence>
<dbReference type="GO" id="GO:0003682">
    <property type="term" value="F:chromatin binding"/>
    <property type="evidence" value="ECO:0007669"/>
    <property type="project" value="TreeGrafter"/>
</dbReference>
<reference evidence="8 9" key="1">
    <citation type="submission" date="2016-07" db="EMBL/GenBank/DDBJ databases">
        <title>Pervasive Adenine N6-methylation of Active Genes in Fungi.</title>
        <authorList>
            <consortium name="DOE Joint Genome Institute"/>
            <person name="Mondo S.J."/>
            <person name="Dannebaum R.O."/>
            <person name="Kuo R.C."/>
            <person name="Labutti K."/>
            <person name="Haridas S."/>
            <person name="Kuo A."/>
            <person name="Salamov A."/>
            <person name="Ahrendt S.R."/>
            <person name="Lipzen A."/>
            <person name="Sullivan W."/>
            <person name="Andreopoulos W.B."/>
            <person name="Clum A."/>
            <person name="Lindquist E."/>
            <person name="Daum C."/>
            <person name="Ramamoorthy G.K."/>
            <person name="Gryganskyi A."/>
            <person name="Culley D."/>
            <person name="Magnuson J.K."/>
            <person name="James T.Y."/>
            <person name="O'Malley M.A."/>
            <person name="Stajich J.E."/>
            <person name="Spatafora J.W."/>
            <person name="Visel A."/>
            <person name="Grigoriev I.V."/>
        </authorList>
    </citation>
    <scope>NUCLEOTIDE SEQUENCE [LARGE SCALE GENOMIC DNA]</scope>
    <source>
        <strain evidence="8 9">JEL800</strain>
    </source>
</reference>
<keyword evidence="5" id="KW-0539">Nucleus</keyword>
<dbReference type="AlphaFoldDB" id="A0A1Y2CCG3"/>
<dbReference type="Gene3D" id="3.40.50.300">
    <property type="entry name" value="P-loop containing nucleotide triphosphate hydrolases"/>
    <property type="match status" value="1"/>
</dbReference>
<proteinExistence type="predicted"/>
<keyword evidence="2" id="KW-0547">Nucleotide-binding</keyword>
<dbReference type="InterPro" id="IPR049730">
    <property type="entry name" value="SNF2/RAD54-like_C"/>
</dbReference>
<evidence type="ECO:0000256" key="3">
    <source>
        <dbReference type="ARBA" id="ARBA00022801"/>
    </source>
</evidence>
<feature type="domain" description="Helicase ATP-binding" evidence="6">
    <location>
        <begin position="15"/>
        <end position="186"/>
    </location>
</feature>
<dbReference type="PANTHER" id="PTHR45623">
    <property type="entry name" value="CHROMODOMAIN-HELICASE-DNA-BINDING PROTEIN 3-RELATED-RELATED"/>
    <property type="match status" value="1"/>
</dbReference>
<evidence type="ECO:0000256" key="5">
    <source>
        <dbReference type="ARBA" id="ARBA00023242"/>
    </source>
</evidence>
<evidence type="ECO:0000259" key="6">
    <source>
        <dbReference type="PROSITE" id="PS51192"/>
    </source>
</evidence>
<dbReference type="GO" id="GO:0005634">
    <property type="term" value="C:nucleus"/>
    <property type="evidence" value="ECO:0007669"/>
    <property type="project" value="UniProtKB-SubCell"/>
</dbReference>
<evidence type="ECO:0000259" key="7">
    <source>
        <dbReference type="PROSITE" id="PS51194"/>
    </source>
</evidence>
<dbReference type="GO" id="GO:0042393">
    <property type="term" value="F:histone binding"/>
    <property type="evidence" value="ECO:0007669"/>
    <property type="project" value="TreeGrafter"/>
</dbReference>
<dbReference type="OrthoDB" id="5857104at2759"/>
<dbReference type="InterPro" id="IPR001650">
    <property type="entry name" value="Helicase_C-like"/>
</dbReference>
<evidence type="ECO:0000313" key="8">
    <source>
        <dbReference type="EMBL" id="ORY44722.1"/>
    </source>
</evidence>
<keyword evidence="9" id="KW-1185">Reference proteome</keyword>
<dbReference type="SMART" id="SM00487">
    <property type="entry name" value="DEXDc"/>
    <property type="match status" value="1"/>
</dbReference>
<dbReference type="GO" id="GO:0003677">
    <property type="term" value="F:DNA binding"/>
    <property type="evidence" value="ECO:0007669"/>
    <property type="project" value="TreeGrafter"/>
</dbReference>
<dbReference type="GO" id="GO:0000785">
    <property type="term" value="C:chromatin"/>
    <property type="evidence" value="ECO:0007669"/>
    <property type="project" value="TreeGrafter"/>
</dbReference>
<dbReference type="InterPro" id="IPR027417">
    <property type="entry name" value="P-loop_NTPase"/>
</dbReference>
<feature type="non-terminal residue" evidence="8">
    <location>
        <position position="496"/>
    </location>
</feature>
<comment type="caution">
    <text evidence="8">The sequence shown here is derived from an EMBL/GenBank/DDBJ whole genome shotgun (WGS) entry which is preliminary data.</text>
</comment>
<keyword evidence="4" id="KW-0067">ATP-binding</keyword>
<evidence type="ECO:0000256" key="2">
    <source>
        <dbReference type="ARBA" id="ARBA00022741"/>
    </source>
</evidence>
<comment type="subcellular location">
    <subcellularLocation>
        <location evidence="1">Nucleus</location>
    </subcellularLocation>
</comment>
<accession>A0A1Y2CCG3</accession>
<dbReference type="SUPFAM" id="SSF52540">
    <property type="entry name" value="P-loop containing nucleoside triphosphate hydrolases"/>
    <property type="match status" value="2"/>
</dbReference>
<evidence type="ECO:0000256" key="1">
    <source>
        <dbReference type="ARBA" id="ARBA00004123"/>
    </source>
</evidence>
<dbReference type="PANTHER" id="PTHR45623:SF17">
    <property type="entry name" value="CHROMODOMAIN-HELICASE-DNA-BINDING PROTEIN 3-RELATED"/>
    <property type="match status" value="1"/>
</dbReference>
<dbReference type="Pfam" id="PF00176">
    <property type="entry name" value="SNF2-rel_dom"/>
    <property type="match status" value="1"/>
</dbReference>
<dbReference type="Gene3D" id="3.40.50.10810">
    <property type="entry name" value="Tandem AAA-ATPase domain"/>
    <property type="match status" value="1"/>
</dbReference>
<dbReference type="GO" id="GO:0005524">
    <property type="term" value="F:ATP binding"/>
    <property type="evidence" value="ECO:0007669"/>
    <property type="project" value="InterPro"/>
</dbReference>
<dbReference type="InterPro" id="IPR014001">
    <property type="entry name" value="Helicase_ATP-bd"/>
</dbReference>
<evidence type="ECO:0000313" key="9">
    <source>
        <dbReference type="Proteomes" id="UP000193642"/>
    </source>
</evidence>
<dbReference type="SMART" id="SM00490">
    <property type="entry name" value="HELICc"/>
    <property type="match status" value="1"/>
</dbReference>
<organism evidence="8 9">
    <name type="scientific">Rhizoclosmatium globosum</name>
    <dbReference type="NCBI Taxonomy" id="329046"/>
    <lineage>
        <taxon>Eukaryota</taxon>
        <taxon>Fungi</taxon>
        <taxon>Fungi incertae sedis</taxon>
        <taxon>Chytridiomycota</taxon>
        <taxon>Chytridiomycota incertae sedis</taxon>
        <taxon>Chytridiomycetes</taxon>
        <taxon>Chytridiales</taxon>
        <taxon>Chytriomycetaceae</taxon>
        <taxon>Rhizoclosmatium</taxon>
    </lineage>
</organism>
<sequence length="496" mass="56692">MLTTSFQIDGLNWLMYKWTKNIPCILADEMGLGKTVQIVSFINALFTLHNQYPFMILAPSITIGHWQDEFAKWAPEIVAVHYTGTKTDRTMIRDYEINGPKGSSRFRFHVLLANYEMMMNESSLFRDIPFAALVCDEGHRLKNDESKTFRNLMNNIKVEHKVVLSGTPLQNNMRELFNLMNFLDSKKWEDPKDLASKFGIENIKDDDTIIPLIHDYLRPYFLRRTKKEVLTFLPPKAEIVVPISLSSVQKELYKAVLSKNFQLLRSIGVQEKGEKTAAPLKNILMELRKICNHPYLASTTNMEPPDATAADLHKLMVDACGKFALLQPMLRKLKDTGHRVLIFSQFKIALDIIEDFLEGEGYKYQRIDGDTPTSTRHSMITKFNEPGSEDFVFLLTTRTGGTGINLTSADTVIIYDSDWNPHQDIQAVARVHRIGQTKPVLIYKLCTRDSIEESVLERSTSKLVLDKIVVGAMKEEENINTKELSSILKYGAKKLF</sequence>
<keyword evidence="3" id="KW-0378">Hydrolase</keyword>
<dbReference type="InterPro" id="IPR000330">
    <property type="entry name" value="SNF2_N"/>
</dbReference>
<dbReference type="PROSITE" id="PS51192">
    <property type="entry name" value="HELICASE_ATP_BIND_1"/>
    <property type="match status" value="1"/>
</dbReference>
<dbReference type="GO" id="GO:0016887">
    <property type="term" value="F:ATP hydrolysis activity"/>
    <property type="evidence" value="ECO:0007669"/>
    <property type="project" value="TreeGrafter"/>
</dbReference>
<feature type="domain" description="Helicase C-terminal" evidence="7">
    <location>
        <begin position="325"/>
        <end position="485"/>
    </location>
</feature>